<dbReference type="GO" id="GO:0005737">
    <property type="term" value="C:cytoplasm"/>
    <property type="evidence" value="ECO:0007669"/>
    <property type="project" value="TreeGrafter"/>
</dbReference>
<dbReference type="InterPro" id="IPR050091">
    <property type="entry name" value="PKS_NRPS_Biosynth_Enz"/>
</dbReference>
<name>A0A9P6E4K2_9AGAR</name>
<dbReference type="SUPFAM" id="SSF53474">
    <property type="entry name" value="alpha/beta-Hydrolases"/>
    <property type="match status" value="1"/>
</dbReference>
<evidence type="ECO:0008006" key="10">
    <source>
        <dbReference type="Google" id="ProtNLM"/>
    </source>
</evidence>
<accession>A0A9P6E4K2</accession>
<dbReference type="InterPro" id="IPR014031">
    <property type="entry name" value="Ketoacyl_synth_C"/>
</dbReference>
<evidence type="ECO:0000313" key="9">
    <source>
        <dbReference type="Proteomes" id="UP000807306"/>
    </source>
</evidence>
<dbReference type="Proteomes" id="UP000807306">
    <property type="component" value="Unassembled WGS sequence"/>
</dbReference>
<evidence type="ECO:0000256" key="2">
    <source>
        <dbReference type="ARBA" id="ARBA00022450"/>
    </source>
</evidence>
<dbReference type="InterPro" id="IPR023213">
    <property type="entry name" value="CAT-like_dom_sf"/>
</dbReference>
<dbReference type="Pfam" id="PF00550">
    <property type="entry name" value="PP-binding"/>
    <property type="match status" value="2"/>
</dbReference>
<dbReference type="PROSITE" id="PS52004">
    <property type="entry name" value="KS3_2"/>
    <property type="match status" value="1"/>
</dbReference>
<dbReference type="InterPro" id="IPR045851">
    <property type="entry name" value="AMP-bd_C_sf"/>
</dbReference>
<dbReference type="PANTHER" id="PTHR43775:SF37">
    <property type="entry name" value="SI:DKEY-61P9.11"/>
    <property type="match status" value="1"/>
</dbReference>
<dbReference type="SMART" id="SM00825">
    <property type="entry name" value="PKS_KS"/>
    <property type="match status" value="1"/>
</dbReference>
<keyword evidence="5" id="KW-0843">Virulence</keyword>
<dbReference type="PROSITE" id="PS00606">
    <property type="entry name" value="KS3_1"/>
    <property type="match status" value="1"/>
</dbReference>
<dbReference type="Gene3D" id="3.30.300.30">
    <property type="match status" value="1"/>
</dbReference>
<feature type="domain" description="Carrier" evidence="6">
    <location>
        <begin position="1254"/>
        <end position="1330"/>
    </location>
</feature>
<dbReference type="Pfam" id="PF00109">
    <property type="entry name" value="ketoacyl-synt"/>
    <property type="match status" value="1"/>
</dbReference>
<keyword evidence="3" id="KW-0597">Phosphoprotein</keyword>
<dbReference type="GO" id="GO:0004315">
    <property type="term" value="F:3-oxoacyl-[acyl-carrier-protein] synthase activity"/>
    <property type="evidence" value="ECO:0007669"/>
    <property type="project" value="InterPro"/>
</dbReference>
<dbReference type="InterPro" id="IPR014030">
    <property type="entry name" value="Ketoacyl_synth_N"/>
</dbReference>
<evidence type="ECO:0000313" key="8">
    <source>
        <dbReference type="EMBL" id="KAF9522313.1"/>
    </source>
</evidence>
<organism evidence="8 9">
    <name type="scientific">Crepidotus variabilis</name>
    <dbReference type="NCBI Taxonomy" id="179855"/>
    <lineage>
        <taxon>Eukaryota</taxon>
        <taxon>Fungi</taxon>
        <taxon>Dikarya</taxon>
        <taxon>Basidiomycota</taxon>
        <taxon>Agaricomycotina</taxon>
        <taxon>Agaricomycetes</taxon>
        <taxon>Agaricomycetidae</taxon>
        <taxon>Agaricales</taxon>
        <taxon>Agaricineae</taxon>
        <taxon>Crepidotaceae</taxon>
        <taxon>Crepidotus</taxon>
    </lineage>
</organism>
<dbReference type="Gene3D" id="3.40.50.1820">
    <property type="entry name" value="alpha/beta hydrolase"/>
    <property type="match status" value="1"/>
</dbReference>
<evidence type="ECO:0000256" key="4">
    <source>
        <dbReference type="ARBA" id="ARBA00022679"/>
    </source>
</evidence>
<dbReference type="EMBL" id="MU157951">
    <property type="protein sequence ID" value="KAF9522313.1"/>
    <property type="molecule type" value="Genomic_DNA"/>
</dbReference>
<dbReference type="GO" id="GO:0006633">
    <property type="term" value="P:fatty acid biosynthetic process"/>
    <property type="evidence" value="ECO:0007669"/>
    <property type="project" value="InterPro"/>
</dbReference>
<dbReference type="GO" id="GO:0005886">
    <property type="term" value="C:plasma membrane"/>
    <property type="evidence" value="ECO:0007669"/>
    <property type="project" value="TreeGrafter"/>
</dbReference>
<dbReference type="InterPro" id="IPR016039">
    <property type="entry name" value="Thiolase-like"/>
</dbReference>
<dbReference type="SUPFAM" id="SSF53901">
    <property type="entry name" value="Thiolase-like"/>
    <property type="match status" value="1"/>
</dbReference>
<keyword evidence="9" id="KW-1185">Reference proteome</keyword>
<dbReference type="InterPro" id="IPR018201">
    <property type="entry name" value="Ketoacyl_synth_AS"/>
</dbReference>
<dbReference type="CDD" id="cd00833">
    <property type="entry name" value="PKS"/>
    <property type="match status" value="1"/>
</dbReference>
<evidence type="ECO:0000256" key="1">
    <source>
        <dbReference type="ARBA" id="ARBA00005179"/>
    </source>
</evidence>
<evidence type="ECO:0000256" key="3">
    <source>
        <dbReference type="ARBA" id="ARBA00022553"/>
    </source>
</evidence>
<feature type="domain" description="Ketosynthase family 3 (KS3)" evidence="7">
    <location>
        <begin position="804"/>
        <end position="1218"/>
    </location>
</feature>
<comment type="pathway">
    <text evidence="1">Secondary metabolite biosynthesis.</text>
</comment>
<protein>
    <recommendedName>
        <fullName evidence="10">Polyketide synthase</fullName>
    </recommendedName>
</protein>
<dbReference type="PANTHER" id="PTHR43775">
    <property type="entry name" value="FATTY ACID SYNTHASE"/>
    <property type="match status" value="1"/>
</dbReference>
<dbReference type="InterPro" id="IPR001242">
    <property type="entry name" value="Condensation_dom"/>
</dbReference>
<keyword evidence="2" id="KW-0596">Phosphopantetheine</keyword>
<evidence type="ECO:0000259" key="7">
    <source>
        <dbReference type="PROSITE" id="PS52004"/>
    </source>
</evidence>
<dbReference type="Pfam" id="PF00668">
    <property type="entry name" value="Condensation"/>
    <property type="match status" value="1"/>
</dbReference>
<evidence type="ECO:0000256" key="5">
    <source>
        <dbReference type="ARBA" id="ARBA00023026"/>
    </source>
</evidence>
<dbReference type="InterPro" id="IPR029058">
    <property type="entry name" value="AB_hydrolase_fold"/>
</dbReference>
<dbReference type="Pfam" id="PF02801">
    <property type="entry name" value="Ketoacyl-synt_C"/>
    <property type="match status" value="1"/>
</dbReference>
<dbReference type="PROSITE" id="PS50075">
    <property type="entry name" value="CARRIER"/>
    <property type="match status" value="2"/>
</dbReference>
<dbReference type="SUPFAM" id="SSF56801">
    <property type="entry name" value="Acetyl-CoA synthetase-like"/>
    <property type="match status" value="1"/>
</dbReference>
<dbReference type="GO" id="GO:0004312">
    <property type="term" value="F:fatty acid synthase activity"/>
    <property type="evidence" value="ECO:0007669"/>
    <property type="project" value="TreeGrafter"/>
</dbReference>
<feature type="domain" description="Carrier" evidence="6">
    <location>
        <begin position="593"/>
        <end position="670"/>
    </location>
</feature>
<dbReference type="Gene3D" id="1.10.1200.10">
    <property type="entry name" value="ACP-like"/>
    <property type="match status" value="2"/>
</dbReference>
<evidence type="ECO:0000259" key="6">
    <source>
        <dbReference type="PROSITE" id="PS50075"/>
    </source>
</evidence>
<dbReference type="OrthoDB" id="408177at2759"/>
<reference evidence="8" key="1">
    <citation type="submission" date="2020-11" db="EMBL/GenBank/DDBJ databases">
        <authorList>
            <consortium name="DOE Joint Genome Institute"/>
            <person name="Ahrendt S."/>
            <person name="Riley R."/>
            <person name="Andreopoulos W."/>
            <person name="Labutti K."/>
            <person name="Pangilinan J."/>
            <person name="Ruiz-Duenas F.J."/>
            <person name="Barrasa J.M."/>
            <person name="Sanchez-Garcia M."/>
            <person name="Camarero S."/>
            <person name="Miyauchi S."/>
            <person name="Serrano A."/>
            <person name="Linde D."/>
            <person name="Babiker R."/>
            <person name="Drula E."/>
            <person name="Ayuso-Fernandez I."/>
            <person name="Pacheco R."/>
            <person name="Padilla G."/>
            <person name="Ferreira P."/>
            <person name="Barriuso J."/>
            <person name="Kellner H."/>
            <person name="Castanera R."/>
            <person name="Alfaro M."/>
            <person name="Ramirez L."/>
            <person name="Pisabarro A.G."/>
            <person name="Kuo A."/>
            <person name="Tritt A."/>
            <person name="Lipzen A."/>
            <person name="He G."/>
            <person name="Yan M."/>
            <person name="Ng V."/>
            <person name="Cullen D."/>
            <person name="Martin F."/>
            <person name="Rosso M.-N."/>
            <person name="Henrissat B."/>
            <person name="Hibbett D."/>
            <person name="Martinez A.T."/>
            <person name="Grigoriev I.V."/>
        </authorList>
    </citation>
    <scope>NUCLEOTIDE SEQUENCE</scope>
    <source>
        <strain evidence="8">CBS 506.95</strain>
    </source>
</reference>
<dbReference type="InterPro" id="IPR020841">
    <property type="entry name" value="PKS_Beta-ketoAc_synthase_dom"/>
</dbReference>
<dbReference type="Pfam" id="PF00975">
    <property type="entry name" value="Thioesterase"/>
    <property type="match status" value="1"/>
</dbReference>
<keyword evidence="4" id="KW-0808">Transferase</keyword>
<dbReference type="Gene3D" id="3.30.559.30">
    <property type="entry name" value="Nonribosomal peptide synthetase, condensation domain"/>
    <property type="match status" value="1"/>
</dbReference>
<dbReference type="SUPFAM" id="SSF52777">
    <property type="entry name" value="CoA-dependent acyltransferases"/>
    <property type="match status" value="2"/>
</dbReference>
<comment type="caution">
    <text evidence="8">The sequence shown here is derived from an EMBL/GenBank/DDBJ whole genome shotgun (WGS) entry which is preliminary data.</text>
</comment>
<dbReference type="Gene3D" id="3.40.47.10">
    <property type="match status" value="1"/>
</dbReference>
<dbReference type="SUPFAM" id="SSF47336">
    <property type="entry name" value="ACP-like"/>
    <property type="match status" value="2"/>
</dbReference>
<dbReference type="InterPro" id="IPR001031">
    <property type="entry name" value="Thioesterase"/>
</dbReference>
<proteinExistence type="predicted"/>
<sequence>MLSNMPFLTGPELPVDHILSASQEEGLSPEVVTIFPMTRAQEGLWMAYTQAPHHTLYNLTMKCTFSKDKKASIDSSVSSLHNAINILTRRHVILRCTFHDANRHETRPFLAEWDQDTATPVLDIVTKPNTLQAEAKVQSLLRKAVDLSSTFAVRWIIVLKPAQTELFLVSHHIALDGRSMSQLSNEFFELLSVKKEVSIQGQNKDSEPFHKAHMLEALFKHTPDFVDAKTFWLRQSKNVRPIKWIKPTSLDDNKDYREIQTWFEFPNTELCDWGNRYQTSWFRVAVGLVGVLIRSLSEPNEGADQAVTIAFGGRPGALENTVGHFANTVPIRIPLADILSSQTPPTFEELVRLISTEISNAKKYDRLSYLDISEAHREAGLRVPPSQVAITFSPKPSHSECSLYPVEGPYDLFFCFLEGEASVKLGVIYNPLVFSDADISTLKDAFWSLRKNTFEEAPLIISDLSILKPHFPHLLTRIDFTEIERTICDTMPEISSVSVQSDEGGLCAFVAPKSIDGNFLKNVLSRRLPRYMVPSSVYSLDSLSLNRDGTIDHEAVKAIMQKIFAEGRKSNPVRLPMVVVTPPDSPPSESSYLGTPSEVQIISRIWEQLLNLSYSPSPSDNFFNLGGNSVVIQTLASRLKNDFSLKTLRAVELYSHATLIAQAELINSKRSLPFGRPWSLQSLPATPPRFFQEEDIEASVKEIWTSVLGVLDIPPEANFFDAGGNRQEVIWISIAVSSILAKFRARWPTLDVKTVDLLQYSTIKAQVALVSKCLPSFPPSPSETVLSDPLDANQPEDMSSTSFSSEIAIVGLAGRFPGASSADELFQLFLDKRDGLTTFSEPAPGRLPFKDAICVSKRGAIDGVEDFDPSRWGLNQDEAKDMDPQQRLFLEVTYEALEDSGYLPSSDEYNNIGLCVGAASDTWGLANKSVDGDDFHKAHHAILTPCISARTAYHLNLHGPNITLNTACSSGMVAMSTAINHLRSGECDTSVAGGVSIAFPQEGYVTAKHQLFSPSGHCRPFDHRADGTLPGDAVCALVLRRLEDAIRDGDKIYSIVSGIATGFDGQTEKVGCAVPSPRGQANTIIRAWKDSRLSASDLLYAELHGSGTAISDALELEGLSIARTELNAGKIPITVGSNKGSIGNCEAAGALVSVIKMCKSMQHGVIPGMSSFQKLNPMINTDLPITIATREVPLPPNAIVSVSSTGLGGVNAHCILRTPPTRPQRLLDTLHRPFPVTRTSSFLSQMSTSSTLVSSSTDDVREIAKCASDILGVKIQEDTLLHDAGLDSQGQVQLIHQLAKVLPSATLPIIAFFQPDYTPATLASHLKQLSLPTSDILPSYFTILQSGDLSVLYCLIAPGGGSCASYVDLSQHLSPSATIVALGHPDLTSSLSPPNSKKHQRSVKDLGQIYANDLIYLFKGMKECVLIGASFGGLVAVELYQQLTEEGIIVKSLSLLDSPWPTRKATSNLLKPSTIIRNLFGNMAKDALFNHLDHRVADLSPPESYDIPSQCAFILSSIHNALSCANPKDRAVIERHDWKALIPVYIENVHATRDFAISDDLHLDVPTLYVRAALTSVINRLDKWKTVFPKLNVHEVEADHASFYSGTYAKTVATLISNNTM</sequence>
<dbReference type="Gene3D" id="3.30.559.10">
    <property type="entry name" value="Chloramphenicol acetyltransferase-like domain"/>
    <property type="match status" value="1"/>
</dbReference>
<dbReference type="InterPro" id="IPR036736">
    <property type="entry name" value="ACP-like_sf"/>
</dbReference>
<gene>
    <name evidence="8" type="ORF">CPB83DRAFT_887614</name>
</gene>
<dbReference type="InterPro" id="IPR009081">
    <property type="entry name" value="PP-bd_ACP"/>
</dbReference>